<accession>A0AAU7CP38</accession>
<organism evidence="3">
    <name type="scientific">Singulisphaera sp. Ch08</name>
    <dbReference type="NCBI Taxonomy" id="3120278"/>
    <lineage>
        <taxon>Bacteria</taxon>
        <taxon>Pseudomonadati</taxon>
        <taxon>Planctomycetota</taxon>
        <taxon>Planctomycetia</taxon>
        <taxon>Isosphaerales</taxon>
        <taxon>Isosphaeraceae</taxon>
        <taxon>Singulisphaera</taxon>
    </lineage>
</organism>
<dbReference type="SUPFAM" id="SSF53850">
    <property type="entry name" value="Periplasmic binding protein-like II"/>
    <property type="match status" value="1"/>
</dbReference>
<feature type="signal peptide" evidence="2">
    <location>
        <begin position="1"/>
        <end position="29"/>
    </location>
</feature>
<dbReference type="CDD" id="cd13518">
    <property type="entry name" value="PBP2_Fe3_thiamine_like"/>
    <property type="match status" value="1"/>
</dbReference>
<sequence length="344" mass="36775">MLKSLTMGTALTLALAMLLADRGAAQVVAADSVVVYTALDREFSEPILDAFSKRASVRVVPKFDVESTKTVGLTNLIMAESVRTRCDLFWNNEILNTIRLKDKGLLTPYHPSRVGDLPATFRAKDGTWYGFAARARIILVNTKLVAEAARPKGIKDLLDPKWKGKIGIAKPLFGTTATHAACLFANLGEEKAKAYFRGLKANGVQVLSGNKQVAQAVGSGQIAFGLTDTDDAIGEIDAGNPVAIVYPDRSPDGLGTLFIPNTLAIIKGAPHRKEAEALADYLLSPEVESALATGPSAQIPLLKSTTAKARVETPKTVHAMEVDFEAAAKLWDRVAAFLADEFAG</sequence>
<proteinExistence type="predicted"/>
<protein>
    <submittedName>
        <fullName evidence="3">Extracellular solute-binding protein</fullName>
    </submittedName>
</protein>
<feature type="chain" id="PRO_5043739192" evidence="2">
    <location>
        <begin position="30"/>
        <end position="344"/>
    </location>
</feature>
<dbReference type="Pfam" id="PF13343">
    <property type="entry name" value="SBP_bac_6"/>
    <property type="match status" value="1"/>
</dbReference>
<evidence type="ECO:0000256" key="2">
    <source>
        <dbReference type="SAM" id="SignalP"/>
    </source>
</evidence>
<dbReference type="PANTHER" id="PTHR30006:SF24">
    <property type="entry name" value="SLL0237 PROTEIN"/>
    <property type="match status" value="1"/>
</dbReference>
<name>A0AAU7CP38_9BACT</name>
<gene>
    <name evidence="3" type="ORF">V5E97_12165</name>
</gene>
<dbReference type="EMBL" id="CP155447">
    <property type="protein sequence ID" value="XBH06759.1"/>
    <property type="molecule type" value="Genomic_DNA"/>
</dbReference>
<dbReference type="PIRSF" id="PIRSF002825">
    <property type="entry name" value="CfbpA"/>
    <property type="match status" value="1"/>
</dbReference>
<dbReference type="RefSeq" id="WP_406699607.1">
    <property type="nucleotide sequence ID" value="NZ_CP155447.1"/>
</dbReference>
<dbReference type="AlphaFoldDB" id="A0AAU7CP38"/>
<dbReference type="PANTHER" id="PTHR30006">
    <property type="entry name" value="THIAMINE-BINDING PERIPLASMIC PROTEIN-RELATED"/>
    <property type="match status" value="1"/>
</dbReference>
<evidence type="ECO:0000256" key="1">
    <source>
        <dbReference type="ARBA" id="ARBA00022729"/>
    </source>
</evidence>
<reference evidence="3" key="1">
    <citation type="submission" date="2024-05" db="EMBL/GenBank/DDBJ databases">
        <title>Planctomycetes of the genus Singulisphaera possess chitinolytic capabilities.</title>
        <authorList>
            <person name="Ivanova A."/>
        </authorList>
    </citation>
    <scope>NUCLEOTIDE SEQUENCE</scope>
    <source>
        <strain evidence="3">Ch08T</strain>
    </source>
</reference>
<dbReference type="Gene3D" id="3.40.190.10">
    <property type="entry name" value="Periplasmic binding protein-like II"/>
    <property type="match status" value="2"/>
</dbReference>
<dbReference type="InterPro" id="IPR026045">
    <property type="entry name" value="Ferric-bd"/>
</dbReference>
<evidence type="ECO:0000313" key="3">
    <source>
        <dbReference type="EMBL" id="XBH06759.1"/>
    </source>
</evidence>
<keyword evidence="1 2" id="KW-0732">Signal</keyword>